<feature type="signal peptide" evidence="3">
    <location>
        <begin position="1"/>
        <end position="19"/>
    </location>
</feature>
<organism evidence="4 5">
    <name type="scientific">Periconia macrospinosa</name>
    <dbReference type="NCBI Taxonomy" id="97972"/>
    <lineage>
        <taxon>Eukaryota</taxon>
        <taxon>Fungi</taxon>
        <taxon>Dikarya</taxon>
        <taxon>Ascomycota</taxon>
        <taxon>Pezizomycotina</taxon>
        <taxon>Dothideomycetes</taxon>
        <taxon>Pleosporomycetidae</taxon>
        <taxon>Pleosporales</taxon>
        <taxon>Massarineae</taxon>
        <taxon>Periconiaceae</taxon>
        <taxon>Periconia</taxon>
    </lineage>
</organism>
<dbReference type="GO" id="GO:0003723">
    <property type="term" value="F:RNA binding"/>
    <property type="evidence" value="ECO:0007669"/>
    <property type="project" value="InterPro"/>
</dbReference>
<keyword evidence="1" id="KW-0540">Nuclease</keyword>
<proteinExistence type="predicted"/>
<evidence type="ECO:0000313" key="4">
    <source>
        <dbReference type="EMBL" id="PVI01374.1"/>
    </source>
</evidence>
<evidence type="ECO:0000256" key="2">
    <source>
        <dbReference type="ARBA" id="ARBA00022801"/>
    </source>
</evidence>
<dbReference type="GO" id="GO:0016787">
    <property type="term" value="F:hydrolase activity"/>
    <property type="evidence" value="ECO:0007669"/>
    <property type="project" value="UniProtKB-KW"/>
</dbReference>
<dbReference type="PANTHER" id="PTHR42104:SF1">
    <property type="entry name" value="EXTRACELLULAR GUANYL-SPECIFIC RIBONUCLEASE RNTA (AFU_ORTHOLOGUE AFUA_4G03230)"/>
    <property type="match status" value="1"/>
</dbReference>
<dbReference type="AlphaFoldDB" id="A0A2V1DVQ6"/>
<gene>
    <name evidence="4" type="ORF">DM02DRAFT_705245</name>
</gene>
<dbReference type="InterPro" id="IPR016191">
    <property type="entry name" value="Ribonuclease/ribotoxin"/>
</dbReference>
<dbReference type="SUPFAM" id="SSF53933">
    <property type="entry name" value="Microbial ribonucleases"/>
    <property type="match status" value="1"/>
</dbReference>
<evidence type="ECO:0000256" key="3">
    <source>
        <dbReference type="SAM" id="SignalP"/>
    </source>
</evidence>
<dbReference type="PANTHER" id="PTHR42104">
    <property type="entry name" value="EXTRACELLULAR GUANYL-SPECIFIC RIBONUCLEASE RNTA (AFU_ORTHOLOGUE AFUA_4G03230)"/>
    <property type="match status" value="1"/>
</dbReference>
<keyword evidence="2" id="KW-0378">Hydrolase</keyword>
<evidence type="ECO:0000256" key="1">
    <source>
        <dbReference type="ARBA" id="ARBA00022722"/>
    </source>
</evidence>
<dbReference type="Gene3D" id="3.10.450.30">
    <property type="entry name" value="Microbial ribonucleases"/>
    <property type="match status" value="1"/>
</dbReference>
<accession>A0A2V1DVQ6</accession>
<protein>
    <submittedName>
        <fullName evidence="4">Uncharacterized protein</fullName>
    </submittedName>
</protein>
<sequence length="176" mass="18501">MRFFSVVSVAACLASSVVALPTQDNAVVARSADPEAVAEALSQSAELSARGLTLVNGGNPSKAVNCPMTPAYAAQAYTAGQIKAAYLAGAQLNADGKQIGANNYPHPYRSNQQLPNGCGTSTQEFVIMRGNTIYDGGSVATEPDRVLYEVKADKKQVKVKYCAVIRHVAVGFDQCD</sequence>
<dbReference type="Proteomes" id="UP000244855">
    <property type="component" value="Unassembled WGS sequence"/>
</dbReference>
<keyword evidence="5" id="KW-1185">Reference proteome</keyword>
<dbReference type="GO" id="GO:0004540">
    <property type="term" value="F:RNA nuclease activity"/>
    <property type="evidence" value="ECO:0007669"/>
    <property type="project" value="InterPro"/>
</dbReference>
<dbReference type="OrthoDB" id="5425539at2759"/>
<evidence type="ECO:0000313" key="5">
    <source>
        <dbReference type="Proteomes" id="UP000244855"/>
    </source>
</evidence>
<name>A0A2V1DVQ6_9PLEO</name>
<feature type="chain" id="PRO_5016108892" evidence="3">
    <location>
        <begin position="20"/>
        <end position="176"/>
    </location>
</feature>
<reference evidence="4 5" key="1">
    <citation type="journal article" date="2018" name="Sci. Rep.">
        <title>Comparative genomics provides insights into the lifestyle and reveals functional heterogeneity of dark septate endophytic fungi.</title>
        <authorList>
            <person name="Knapp D.G."/>
            <person name="Nemeth J.B."/>
            <person name="Barry K."/>
            <person name="Hainaut M."/>
            <person name="Henrissat B."/>
            <person name="Johnson J."/>
            <person name="Kuo A."/>
            <person name="Lim J.H.P."/>
            <person name="Lipzen A."/>
            <person name="Nolan M."/>
            <person name="Ohm R.A."/>
            <person name="Tamas L."/>
            <person name="Grigoriev I.V."/>
            <person name="Spatafora J.W."/>
            <person name="Nagy L.G."/>
            <person name="Kovacs G.M."/>
        </authorList>
    </citation>
    <scope>NUCLEOTIDE SEQUENCE [LARGE SCALE GENOMIC DNA]</scope>
    <source>
        <strain evidence="4 5">DSE2036</strain>
    </source>
</reference>
<keyword evidence="3" id="KW-0732">Signal</keyword>
<dbReference type="EMBL" id="KZ805358">
    <property type="protein sequence ID" value="PVI01374.1"/>
    <property type="molecule type" value="Genomic_DNA"/>
</dbReference>